<organism evidence="14 15">
    <name type="scientific">Monosiga brevicollis</name>
    <name type="common">Choanoflagellate</name>
    <dbReference type="NCBI Taxonomy" id="81824"/>
    <lineage>
        <taxon>Eukaryota</taxon>
        <taxon>Choanoflagellata</taxon>
        <taxon>Craspedida</taxon>
        <taxon>Salpingoecidae</taxon>
        <taxon>Monosiga</taxon>
    </lineage>
</organism>
<comment type="similarity">
    <text evidence="1 11">Belongs to the peptidase A22A family.</text>
</comment>
<dbReference type="AlphaFoldDB" id="A9VBA9"/>
<dbReference type="OMA" id="MYYQDID"/>
<keyword evidence="5 11" id="KW-0914">Notch signaling pathway</keyword>
<dbReference type="KEGG" id="mbr:MONBRDRAFT_29512"/>
<comment type="function">
    <text evidence="11">Probable subunit of the gamma-secretase complex, an endoprotease complex that catalyzes the intramembrane cleavage of integral membrane proteins such as Notch receptors.</text>
</comment>
<comment type="domain">
    <text evidence="11">The PAL motif is required for normal active site conformation.</text>
</comment>
<dbReference type="RefSeq" id="XP_001750030.1">
    <property type="nucleotide sequence ID" value="XM_001749978.1"/>
</dbReference>
<keyword evidence="11" id="KW-0645">Protease</keyword>
<dbReference type="FunCoup" id="A9VBA9">
    <property type="interactions" value="963"/>
</dbReference>
<dbReference type="Pfam" id="PF01080">
    <property type="entry name" value="Presenilin"/>
    <property type="match status" value="1"/>
</dbReference>
<dbReference type="InterPro" id="IPR006639">
    <property type="entry name" value="Preselin/SPP"/>
</dbReference>
<proteinExistence type="inferred from homology"/>
<dbReference type="EC" id="3.4.23.-" evidence="11"/>
<evidence type="ECO:0000256" key="2">
    <source>
        <dbReference type="ARBA" id="ARBA00022692"/>
    </source>
</evidence>
<feature type="chain" id="PRO_5002744890" description="Presenilin" evidence="13">
    <location>
        <begin position="22"/>
        <end position="612"/>
    </location>
</feature>
<dbReference type="GO" id="GO:0004175">
    <property type="term" value="F:endopeptidase activity"/>
    <property type="evidence" value="ECO:0000318"/>
    <property type="project" value="GO_Central"/>
</dbReference>
<feature type="transmembrane region" description="Helical" evidence="11">
    <location>
        <begin position="552"/>
        <end position="573"/>
    </location>
</feature>
<dbReference type="GO" id="GO:0070765">
    <property type="term" value="C:gamma-secretase complex"/>
    <property type="evidence" value="ECO:0000318"/>
    <property type="project" value="GO_Central"/>
</dbReference>
<dbReference type="FunFam" id="1.10.472.100:FF:000003">
    <property type="entry name" value="Presenilin"/>
    <property type="match status" value="1"/>
</dbReference>
<feature type="transmembrane region" description="Helical" evidence="11">
    <location>
        <begin position="332"/>
        <end position="351"/>
    </location>
</feature>
<dbReference type="InterPro" id="IPR042524">
    <property type="entry name" value="Presenilin_C"/>
</dbReference>
<comment type="function">
    <text evidence="9">Probable catalytic subunit of the gamma-secretase complex, an endoprotease complex that catalyzes the intramembrane cleavage of integral membrane proteins such as Notch receptors. Requires the other members of the gamma-secretase complex to have a protease activity.</text>
</comment>
<dbReference type="GeneID" id="5895239"/>
<dbReference type="EMBL" id="CH991576">
    <property type="protein sequence ID" value="EDQ85205.1"/>
    <property type="molecule type" value="Genomic_DNA"/>
</dbReference>
<evidence type="ECO:0000256" key="6">
    <source>
        <dbReference type="ARBA" id="ARBA00022989"/>
    </source>
</evidence>
<keyword evidence="4 11" id="KW-0256">Endoplasmic reticulum</keyword>
<dbReference type="eggNOG" id="KOG2736">
    <property type="taxonomic scope" value="Eukaryota"/>
</dbReference>
<dbReference type="Proteomes" id="UP000001357">
    <property type="component" value="Unassembled WGS sequence"/>
</dbReference>
<evidence type="ECO:0000256" key="9">
    <source>
        <dbReference type="ARBA" id="ARBA00053367"/>
    </source>
</evidence>
<feature type="transmembrane region" description="Helical" evidence="11">
    <location>
        <begin position="47"/>
        <end position="69"/>
    </location>
</feature>
<feature type="transmembrane region" description="Helical" evidence="11">
    <location>
        <begin position="262"/>
        <end position="286"/>
    </location>
</feature>
<feature type="compositionally biased region" description="Polar residues" evidence="12">
    <location>
        <begin position="503"/>
        <end position="516"/>
    </location>
</feature>
<keyword evidence="2 11" id="KW-0812">Transmembrane</keyword>
<keyword evidence="3 11" id="KW-0378">Hydrolase</keyword>
<evidence type="ECO:0000313" key="15">
    <source>
        <dbReference type="Proteomes" id="UP000001357"/>
    </source>
</evidence>
<keyword evidence="8 11" id="KW-0472">Membrane</keyword>
<name>A9VBA9_MONBE</name>
<evidence type="ECO:0000256" key="7">
    <source>
        <dbReference type="ARBA" id="ARBA00023034"/>
    </source>
</evidence>
<dbReference type="GO" id="GO:0034205">
    <property type="term" value="P:amyloid-beta formation"/>
    <property type="evidence" value="ECO:0000318"/>
    <property type="project" value="GO_Central"/>
</dbReference>
<feature type="compositionally biased region" description="Basic and acidic residues" evidence="12">
    <location>
        <begin position="139"/>
        <end position="153"/>
    </location>
</feature>
<evidence type="ECO:0000256" key="11">
    <source>
        <dbReference type="RuleBase" id="RU361148"/>
    </source>
</evidence>
<comment type="subcellular location">
    <subcellularLocation>
        <location evidence="11">Endoplasmic reticulum membrane</location>
        <topology evidence="11">Multi-pass membrane protein</topology>
    </subcellularLocation>
    <subcellularLocation>
        <location evidence="11">Golgi apparatus membrane</location>
        <topology evidence="11">Multi-pass membrane protein</topology>
    </subcellularLocation>
</comment>
<dbReference type="GO" id="GO:0055074">
    <property type="term" value="P:calcium ion homeostasis"/>
    <property type="evidence" value="ECO:0000318"/>
    <property type="project" value="GO_Central"/>
</dbReference>
<feature type="transmembrane region" description="Helical" evidence="11">
    <location>
        <begin position="579"/>
        <end position="598"/>
    </location>
</feature>
<keyword evidence="6 11" id="KW-1133">Transmembrane helix</keyword>
<feature type="transmembrane region" description="Helical" evidence="11">
    <location>
        <begin position="357"/>
        <end position="374"/>
    </location>
</feature>
<dbReference type="GO" id="GO:0007219">
    <property type="term" value="P:Notch signaling pathway"/>
    <property type="evidence" value="ECO:0000318"/>
    <property type="project" value="GO_Central"/>
</dbReference>
<dbReference type="GO" id="GO:0000139">
    <property type="term" value="C:Golgi membrane"/>
    <property type="evidence" value="ECO:0007669"/>
    <property type="project" value="UniProtKB-SubCell"/>
</dbReference>
<protein>
    <recommendedName>
        <fullName evidence="11">Presenilin</fullName>
        <ecNumber evidence="11">3.4.23.-</ecNumber>
    </recommendedName>
</protein>
<dbReference type="GO" id="GO:0044351">
    <property type="term" value="P:macropinocytosis"/>
    <property type="evidence" value="ECO:0007669"/>
    <property type="project" value="UniProtKB-ARBA"/>
</dbReference>
<evidence type="ECO:0000256" key="3">
    <source>
        <dbReference type="ARBA" id="ARBA00022801"/>
    </source>
</evidence>
<evidence type="ECO:0000256" key="13">
    <source>
        <dbReference type="SAM" id="SignalP"/>
    </source>
</evidence>
<dbReference type="PANTHER" id="PTHR10202">
    <property type="entry name" value="PRESENILIN"/>
    <property type="match status" value="1"/>
</dbReference>
<feature type="transmembrane region" description="Helical" evidence="11">
    <location>
        <begin position="381"/>
        <end position="399"/>
    </location>
</feature>
<dbReference type="GO" id="GO:0006509">
    <property type="term" value="P:membrane protein ectodomain proteolysis"/>
    <property type="evidence" value="ECO:0000318"/>
    <property type="project" value="GO_Central"/>
</dbReference>
<accession>A9VBA9</accession>
<feature type="region of interest" description="Disordered" evidence="12">
    <location>
        <begin position="123"/>
        <end position="154"/>
    </location>
</feature>
<keyword evidence="15" id="KW-1185">Reference proteome</keyword>
<sequence>MMMMNCLSLSLSLSSLSLSLSLSIHSLSLSLLLLSTLLFTSLFSNQFISLLSLSLSSLCFLTGVVNTMIRNENKRILHTQREREREREKRQRWLASLSLSLSLSLSHSESALLRRDRSIMAGDGSEAPEVASTNSGDPLIEHDRRTTQDDGRRATRPLDANVHERLLSAGRENSVNYTAEEREARIRARQEEAARRELELDLKYDAESVLALIKPVSACMIVVIATIRSITYFSQNDTQFAYTPFESNGGAGESSGERFGGAVLNALIVVGIVIVMTFILVMLYIYEYYKIIYGWLALSALLLLYFFSYQYIECVMCTRRQVLIAHNASIDWITMAFIIWNFGTVGFIAIFWRSPLAVQQVYLVIVSALMALVLIKNLPDWTTWVLLAAIAIYDLFAVLSPCGPLKCLVEVAQERNQPLFPSLIYSSTMMWTVTMADVGDSSSNSATIESQPRVADGGASTRGTEMTSMSSQPRARQGSRADSEADDGARDISTFAAPRGETRSTNQAAPASQPSFQPDDEDDSGVKLGLGDFIFYSVLVGKAATAHEWTTILACYVAILIGLACTLLLLSIFKKALPALPISIFFGLCFFFLTSEVLDPLIDRLNERQIFL</sequence>
<dbReference type="InParanoid" id="A9VBA9"/>
<feature type="compositionally biased region" description="Polar residues" evidence="12">
    <location>
        <begin position="461"/>
        <end position="474"/>
    </location>
</feature>
<dbReference type="GO" id="GO:0016485">
    <property type="term" value="P:protein processing"/>
    <property type="evidence" value="ECO:0000318"/>
    <property type="project" value="GO_Central"/>
</dbReference>
<dbReference type="PANTHER" id="PTHR10202:SF13">
    <property type="entry name" value="PRESENILIN HOMOLOG"/>
    <property type="match status" value="1"/>
</dbReference>
<reference evidence="14 15" key="1">
    <citation type="journal article" date="2008" name="Nature">
        <title>The genome of the choanoflagellate Monosiga brevicollis and the origin of metazoans.</title>
        <authorList>
            <consortium name="JGI Sequencing"/>
            <person name="King N."/>
            <person name="Westbrook M.J."/>
            <person name="Young S.L."/>
            <person name="Kuo A."/>
            <person name="Abedin M."/>
            <person name="Chapman J."/>
            <person name="Fairclough S."/>
            <person name="Hellsten U."/>
            <person name="Isogai Y."/>
            <person name="Letunic I."/>
            <person name="Marr M."/>
            <person name="Pincus D."/>
            <person name="Putnam N."/>
            <person name="Rokas A."/>
            <person name="Wright K.J."/>
            <person name="Zuzow R."/>
            <person name="Dirks W."/>
            <person name="Good M."/>
            <person name="Goodstein D."/>
            <person name="Lemons D."/>
            <person name="Li W."/>
            <person name="Lyons J.B."/>
            <person name="Morris A."/>
            <person name="Nichols S."/>
            <person name="Richter D.J."/>
            <person name="Salamov A."/>
            <person name="Bork P."/>
            <person name="Lim W.A."/>
            <person name="Manning G."/>
            <person name="Miller W.T."/>
            <person name="McGinnis W."/>
            <person name="Shapiro H."/>
            <person name="Tjian R."/>
            <person name="Grigoriev I.V."/>
            <person name="Rokhsar D."/>
        </authorList>
    </citation>
    <scope>NUCLEOTIDE SEQUENCE [LARGE SCALE GENOMIC DNA]</scope>
    <source>
        <strain evidence="15">MX1 / ATCC 50154</strain>
    </source>
</reference>
<dbReference type="InterPro" id="IPR001108">
    <property type="entry name" value="Peptidase_A22A"/>
</dbReference>
<comment type="subunit">
    <text evidence="10">Homodimer. Component of the gamma-secretase complex, a complex composed of a presenilin homodimer, nicastrin, aph1 and pen2.</text>
</comment>
<evidence type="ECO:0000313" key="14">
    <source>
        <dbReference type="EMBL" id="EDQ85205.1"/>
    </source>
</evidence>
<evidence type="ECO:0000256" key="1">
    <source>
        <dbReference type="ARBA" id="ARBA00008604"/>
    </source>
</evidence>
<keyword evidence="7 11" id="KW-0333">Golgi apparatus</keyword>
<evidence type="ECO:0000256" key="10">
    <source>
        <dbReference type="ARBA" id="ARBA00066080"/>
    </source>
</evidence>
<evidence type="ECO:0000256" key="4">
    <source>
        <dbReference type="ARBA" id="ARBA00022824"/>
    </source>
</evidence>
<dbReference type="STRING" id="81824.A9VBA9"/>
<evidence type="ECO:0000256" key="8">
    <source>
        <dbReference type="ARBA" id="ARBA00023136"/>
    </source>
</evidence>
<feature type="compositionally biased region" description="Basic and acidic residues" evidence="12">
    <location>
        <begin position="479"/>
        <end position="490"/>
    </location>
</feature>
<keyword evidence="13" id="KW-0732">Signal</keyword>
<feature type="signal peptide" evidence="13">
    <location>
        <begin position="1"/>
        <end position="21"/>
    </location>
</feature>
<dbReference type="SMART" id="SM00730">
    <property type="entry name" value="PSN"/>
    <property type="match status" value="1"/>
</dbReference>
<dbReference type="Gene3D" id="1.10.472.100">
    <property type="entry name" value="Presenilin"/>
    <property type="match status" value="1"/>
</dbReference>
<evidence type="ECO:0000256" key="12">
    <source>
        <dbReference type="SAM" id="MobiDB-lite"/>
    </source>
</evidence>
<dbReference type="GO" id="GO:0005789">
    <property type="term" value="C:endoplasmic reticulum membrane"/>
    <property type="evidence" value="ECO:0007669"/>
    <property type="project" value="UniProtKB-SubCell"/>
</dbReference>
<dbReference type="PRINTS" id="PR01072">
    <property type="entry name" value="PRESENILIN"/>
</dbReference>
<feature type="transmembrane region" description="Helical" evidence="11">
    <location>
        <begin position="292"/>
        <end position="312"/>
    </location>
</feature>
<evidence type="ECO:0000256" key="5">
    <source>
        <dbReference type="ARBA" id="ARBA00022976"/>
    </source>
</evidence>
<feature type="region of interest" description="Disordered" evidence="12">
    <location>
        <begin position="442"/>
        <end position="523"/>
    </location>
</feature>
<dbReference type="GO" id="GO:0042500">
    <property type="term" value="F:aspartic endopeptidase activity, intramembrane cleaving"/>
    <property type="evidence" value="ECO:0007669"/>
    <property type="project" value="InterPro"/>
</dbReference>
<gene>
    <name evidence="14" type="ORF">MONBRDRAFT_29512</name>
</gene>